<proteinExistence type="predicted"/>
<protein>
    <submittedName>
        <fullName evidence="3">Zinc knuckle CX2CX4HX4C containing protein</fullName>
    </submittedName>
</protein>
<dbReference type="InterPro" id="IPR040256">
    <property type="entry name" value="At4g02000-like"/>
</dbReference>
<evidence type="ECO:0000313" key="4">
    <source>
        <dbReference type="Proteomes" id="UP001151760"/>
    </source>
</evidence>
<keyword evidence="4" id="KW-1185">Reference proteome</keyword>
<reference evidence="3" key="2">
    <citation type="submission" date="2022-01" db="EMBL/GenBank/DDBJ databases">
        <authorList>
            <person name="Yamashiro T."/>
            <person name="Shiraishi A."/>
            <person name="Satake H."/>
            <person name="Nakayama K."/>
        </authorList>
    </citation>
    <scope>NUCLEOTIDE SEQUENCE</scope>
</reference>
<comment type="caution">
    <text evidence="3">The sequence shown here is derived from an EMBL/GenBank/DDBJ whole genome shotgun (WGS) entry which is preliminary data.</text>
</comment>
<dbReference type="PANTHER" id="PTHR31286">
    <property type="entry name" value="GLYCINE-RICH CELL WALL STRUCTURAL PROTEIN 1.8-LIKE"/>
    <property type="match status" value="1"/>
</dbReference>
<dbReference type="InterPro" id="IPR025558">
    <property type="entry name" value="DUF4283"/>
</dbReference>
<organism evidence="3 4">
    <name type="scientific">Tanacetum coccineum</name>
    <dbReference type="NCBI Taxonomy" id="301880"/>
    <lineage>
        <taxon>Eukaryota</taxon>
        <taxon>Viridiplantae</taxon>
        <taxon>Streptophyta</taxon>
        <taxon>Embryophyta</taxon>
        <taxon>Tracheophyta</taxon>
        <taxon>Spermatophyta</taxon>
        <taxon>Magnoliopsida</taxon>
        <taxon>eudicotyledons</taxon>
        <taxon>Gunneridae</taxon>
        <taxon>Pentapetalae</taxon>
        <taxon>asterids</taxon>
        <taxon>campanulids</taxon>
        <taxon>Asterales</taxon>
        <taxon>Asteraceae</taxon>
        <taxon>Asteroideae</taxon>
        <taxon>Anthemideae</taxon>
        <taxon>Anthemidinae</taxon>
        <taxon>Tanacetum</taxon>
    </lineage>
</organism>
<evidence type="ECO:0000259" key="2">
    <source>
        <dbReference type="Pfam" id="PF14111"/>
    </source>
</evidence>
<gene>
    <name evidence="3" type="ORF">Tco_1068477</name>
</gene>
<dbReference type="Proteomes" id="UP001151760">
    <property type="component" value="Unassembled WGS sequence"/>
</dbReference>
<accession>A0ABQ5HHR4</accession>
<name>A0ABQ5HHR4_9ASTR</name>
<feature type="non-terminal residue" evidence="3">
    <location>
        <position position="1"/>
    </location>
</feature>
<dbReference type="EMBL" id="BQNB010019578">
    <property type="protein sequence ID" value="GJT86760.1"/>
    <property type="molecule type" value="Genomic_DNA"/>
</dbReference>
<dbReference type="PANTHER" id="PTHR31286:SF99">
    <property type="entry name" value="DUF4283 DOMAIN-CONTAINING PROTEIN"/>
    <property type="match status" value="1"/>
</dbReference>
<sequence>VDDEVVKNDLASRIKNIDGRFLGRKVVRGVQFVADSSSSSETTTVHVYPRGKPHKSILKRDSNEGFAATNDDCTNEMSGSNSCEDTVLNQAEKSPDVYVQACEDPNGLSQVEDQGKDSRLSGKKDVNAWNTPFIKPLSSEQKKTIKIMELHNEEVVEGATVAIPLVAVEEVRNKFTNTLYGYFIWKRLAFMLVEKYVKNTWAKFGLEPVILQNGFFLFQLSTREGMDRVLENGSWLIRLVPLILNIWSPNTILKKGEITLASVWVKLHNMPIVAYSEIGLSLITTKMGHPLMLDTYTSDMCLNPWGRNTYARALIEVSVANALLDSIVVPNPLPNCKGHTLETIEIEYEWKPPRSEEEWSSNVKSTSHTTKDGDMPSTSRARTDLNTPMSNPFDVLSTVSQDTCGPGVQSPKVSEATGSGSLKSDDVKAPEEESLWTRFKNAKKASSQEQDSDEDEVFPLGDEYTTSRGGGFSMEDDILDCYDRYEAQVYNLSSKS</sequence>
<evidence type="ECO:0000256" key="1">
    <source>
        <dbReference type="SAM" id="MobiDB-lite"/>
    </source>
</evidence>
<reference evidence="3" key="1">
    <citation type="journal article" date="2022" name="Int. J. Mol. Sci.">
        <title>Draft Genome of Tanacetum Coccineum: Genomic Comparison of Closely Related Tanacetum-Family Plants.</title>
        <authorList>
            <person name="Yamashiro T."/>
            <person name="Shiraishi A."/>
            <person name="Nakayama K."/>
            <person name="Satake H."/>
        </authorList>
    </citation>
    <scope>NUCLEOTIDE SEQUENCE</scope>
</reference>
<feature type="domain" description="DUF4283" evidence="2">
    <location>
        <begin position="173"/>
        <end position="252"/>
    </location>
</feature>
<feature type="compositionally biased region" description="Polar residues" evidence="1">
    <location>
        <begin position="376"/>
        <end position="390"/>
    </location>
</feature>
<evidence type="ECO:0000313" key="3">
    <source>
        <dbReference type="EMBL" id="GJT86760.1"/>
    </source>
</evidence>
<dbReference type="Pfam" id="PF14111">
    <property type="entry name" value="DUF4283"/>
    <property type="match status" value="1"/>
</dbReference>
<feature type="region of interest" description="Disordered" evidence="1">
    <location>
        <begin position="355"/>
        <end position="472"/>
    </location>
</feature>